<dbReference type="Gene3D" id="3.40.50.2000">
    <property type="entry name" value="Glycogen Phosphorylase B"/>
    <property type="match status" value="2"/>
</dbReference>
<protein>
    <recommendedName>
        <fullName evidence="1">D-inositol 3-phosphate glycosyltransferase</fullName>
    </recommendedName>
</protein>
<dbReference type="RefSeq" id="WP_084764055.1">
    <property type="nucleotide sequence ID" value="NZ_AVPK01000002.1"/>
</dbReference>
<dbReference type="PANTHER" id="PTHR45947">
    <property type="entry name" value="SULFOQUINOVOSYL TRANSFERASE SQD2"/>
    <property type="match status" value="1"/>
</dbReference>
<dbReference type="EMBL" id="AVPK01000002">
    <property type="protein sequence ID" value="KGN38805.1"/>
    <property type="molecule type" value="Genomic_DNA"/>
</dbReference>
<gene>
    <name evidence="6" type="ORF">N803_08780</name>
</gene>
<dbReference type="InterPro" id="IPR001296">
    <property type="entry name" value="Glyco_trans_1"/>
</dbReference>
<evidence type="ECO:0000256" key="3">
    <source>
        <dbReference type="ARBA" id="ARBA00022679"/>
    </source>
</evidence>
<reference evidence="6 7" key="1">
    <citation type="submission" date="2013-08" db="EMBL/GenBank/DDBJ databases">
        <title>The genome sequence of Knoellia subterranea.</title>
        <authorList>
            <person name="Zhu W."/>
            <person name="Wang G."/>
        </authorList>
    </citation>
    <scope>NUCLEOTIDE SEQUENCE [LARGE SCALE GENOMIC DNA]</scope>
    <source>
        <strain evidence="6 7">KCTC 19937</strain>
    </source>
</reference>
<evidence type="ECO:0000256" key="1">
    <source>
        <dbReference type="ARBA" id="ARBA00021292"/>
    </source>
</evidence>
<keyword evidence="3 6" id="KW-0808">Transferase</keyword>
<dbReference type="Pfam" id="PF00534">
    <property type="entry name" value="Glycos_transf_1"/>
    <property type="match status" value="1"/>
</dbReference>
<keyword evidence="7" id="KW-1185">Reference proteome</keyword>
<evidence type="ECO:0000313" key="6">
    <source>
        <dbReference type="EMBL" id="KGN38805.1"/>
    </source>
</evidence>
<feature type="domain" description="Glycosyltransferase subfamily 4-like N-terminal" evidence="5">
    <location>
        <begin position="19"/>
        <end position="176"/>
    </location>
</feature>
<evidence type="ECO:0000313" key="7">
    <source>
        <dbReference type="Proteomes" id="UP000030011"/>
    </source>
</evidence>
<dbReference type="SUPFAM" id="SSF53756">
    <property type="entry name" value="UDP-Glycosyltransferase/glycogen phosphorylase"/>
    <property type="match status" value="1"/>
</dbReference>
<proteinExistence type="predicted"/>
<dbReference type="CDD" id="cd03801">
    <property type="entry name" value="GT4_PimA-like"/>
    <property type="match status" value="1"/>
</dbReference>
<name>A0A0A0JMY0_9MICO</name>
<feature type="domain" description="Glycosyl transferase family 1" evidence="4">
    <location>
        <begin position="181"/>
        <end position="342"/>
    </location>
</feature>
<dbReference type="InterPro" id="IPR028098">
    <property type="entry name" value="Glyco_trans_4-like_N"/>
</dbReference>
<dbReference type="InterPro" id="IPR050194">
    <property type="entry name" value="Glycosyltransferase_grp1"/>
</dbReference>
<evidence type="ECO:0000256" key="2">
    <source>
        <dbReference type="ARBA" id="ARBA00022676"/>
    </source>
</evidence>
<accession>A0A0A0JMY0</accession>
<comment type="caution">
    <text evidence="6">The sequence shown here is derived from an EMBL/GenBank/DDBJ whole genome shotgun (WGS) entry which is preliminary data.</text>
</comment>
<dbReference type="PANTHER" id="PTHR45947:SF3">
    <property type="entry name" value="SULFOQUINOVOSYL TRANSFERASE SQD2"/>
    <property type="match status" value="1"/>
</dbReference>
<dbReference type="AlphaFoldDB" id="A0A0A0JMY0"/>
<keyword evidence="2" id="KW-0328">Glycosyltransferase</keyword>
<evidence type="ECO:0000259" key="5">
    <source>
        <dbReference type="Pfam" id="PF13439"/>
    </source>
</evidence>
<sequence>MPLRVLLLNWRDMHHPEAGGAEKYLVTVAEGLAARGHEITFRTAAYPGAVAEEVVNGVRYIRRGGRLGIYPRALMANLVRRYDVDVVVDVQNGMPYLSPLTRRPVVNLVHHVHKEQWPVVFGPRLAKAGWWLESRLAPIVYRRTDYVAVSDATKAELAGLGVRSPQIQVIHNGTDHTPAGNTPRSTEPTIIVLGRLVPQKRVEIALETLDRLRDELPTLTLDIVGSGWWDTHLHEKATALGLNDRVTFHGHVSEAEKHRLLARAWVHAMPSLKEGWGLVVVEAGVHGTPTVAFSEAGGPTNSIVHGRTGLLVDQGVDAFVEAVRLLLTDDALRHDMSQEVAQWVTQFHWDESVDRWERALTAAASRRC</sequence>
<dbReference type="Pfam" id="PF13439">
    <property type="entry name" value="Glyco_transf_4"/>
    <property type="match status" value="1"/>
</dbReference>
<dbReference type="GO" id="GO:0016757">
    <property type="term" value="F:glycosyltransferase activity"/>
    <property type="evidence" value="ECO:0007669"/>
    <property type="project" value="UniProtKB-KW"/>
</dbReference>
<dbReference type="OrthoDB" id="9806887at2"/>
<dbReference type="GO" id="GO:1901137">
    <property type="term" value="P:carbohydrate derivative biosynthetic process"/>
    <property type="evidence" value="ECO:0007669"/>
    <property type="project" value="UniProtKB-ARBA"/>
</dbReference>
<evidence type="ECO:0000259" key="4">
    <source>
        <dbReference type="Pfam" id="PF00534"/>
    </source>
</evidence>
<dbReference type="STRING" id="1385521.N803_08780"/>
<dbReference type="eggNOG" id="COG0438">
    <property type="taxonomic scope" value="Bacteria"/>
</dbReference>
<organism evidence="6 7">
    <name type="scientific">Knoellia subterranea KCTC 19937</name>
    <dbReference type="NCBI Taxonomy" id="1385521"/>
    <lineage>
        <taxon>Bacteria</taxon>
        <taxon>Bacillati</taxon>
        <taxon>Actinomycetota</taxon>
        <taxon>Actinomycetes</taxon>
        <taxon>Micrococcales</taxon>
        <taxon>Intrasporangiaceae</taxon>
        <taxon>Knoellia</taxon>
    </lineage>
</organism>
<dbReference type="Proteomes" id="UP000030011">
    <property type="component" value="Unassembled WGS sequence"/>
</dbReference>